<accession>A0ABN1QR71</accession>
<dbReference type="Proteomes" id="UP001500418">
    <property type="component" value="Unassembled WGS sequence"/>
</dbReference>
<keyword evidence="3" id="KW-1185">Reference proteome</keyword>
<feature type="compositionally biased region" description="Polar residues" evidence="1">
    <location>
        <begin position="49"/>
        <end position="60"/>
    </location>
</feature>
<organism evidence="2 3">
    <name type="scientific">Streptomyces rhizosphaericus</name>
    <dbReference type="NCBI Taxonomy" id="114699"/>
    <lineage>
        <taxon>Bacteria</taxon>
        <taxon>Bacillati</taxon>
        <taxon>Actinomycetota</taxon>
        <taxon>Actinomycetes</taxon>
        <taxon>Kitasatosporales</taxon>
        <taxon>Streptomycetaceae</taxon>
        <taxon>Streptomyces</taxon>
        <taxon>Streptomyces violaceusniger group</taxon>
    </lineage>
</organism>
<proteinExistence type="predicted"/>
<evidence type="ECO:0000256" key="1">
    <source>
        <dbReference type="SAM" id="MobiDB-lite"/>
    </source>
</evidence>
<name>A0ABN1QR71_9ACTN</name>
<evidence type="ECO:0000313" key="3">
    <source>
        <dbReference type="Proteomes" id="UP001500418"/>
    </source>
</evidence>
<feature type="region of interest" description="Disordered" evidence="1">
    <location>
        <begin position="41"/>
        <end position="60"/>
    </location>
</feature>
<dbReference type="EMBL" id="BAAAID010000051">
    <property type="protein sequence ID" value="GAA0946140.1"/>
    <property type="molecule type" value="Genomic_DNA"/>
</dbReference>
<gene>
    <name evidence="2" type="ORF">GCM10009575_065630</name>
</gene>
<sequence>MLGEKVTHRVPGWGPADASRKIPVLPPLIRGDEYCGTRFRSSRREARSIGTQPSNLASVP</sequence>
<evidence type="ECO:0000313" key="2">
    <source>
        <dbReference type="EMBL" id="GAA0946140.1"/>
    </source>
</evidence>
<comment type="caution">
    <text evidence="2">The sequence shown here is derived from an EMBL/GenBank/DDBJ whole genome shotgun (WGS) entry which is preliminary data.</text>
</comment>
<reference evidence="2 3" key="1">
    <citation type="journal article" date="2019" name="Int. J. Syst. Evol. Microbiol.">
        <title>The Global Catalogue of Microorganisms (GCM) 10K type strain sequencing project: providing services to taxonomists for standard genome sequencing and annotation.</title>
        <authorList>
            <consortium name="The Broad Institute Genomics Platform"/>
            <consortium name="The Broad Institute Genome Sequencing Center for Infectious Disease"/>
            <person name="Wu L."/>
            <person name="Ma J."/>
        </authorList>
    </citation>
    <scope>NUCLEOTIDE SEQUENCE [LARGE SCALE GENOMIC DNA]</scope>
    <source>
        <strain evidence="2 3">JCM 11444</strain>
    </source>
</reference>
<protein>
    <submittedName>
        <fullName evidence="2">Uncharacterized protein</fullName>
    </submittedName>
</protein>